<dbReference type="FunFam" id="3.40.47.10:FF:000029">
    <property type="entry name" value="3-oxoacyl-[acyl-carrier-protein] synthase 1"/>
    <property type="match status" value="1"/>
</dbReference>
<comment type="caution">
    <text evidence="15">The sequence shown here is derived from an EMBL/GenBank/DDBJ whole genome shotgun (WGS) entry which is preliminary data.</text>
</comment>
<dbReference type="UniPathway" id="UPA00094"/>
<dbReference type="PROSITE" id="PS00606">
    <property type="entry name" value="KS3_1"/>
    <property type="match status" value="1"/>
</dbReference>
<keyword evidence="9 11" id="KW-0275">Fatty acid biosynthesis</keyword>
<dbReference type="GO" id="GO:0005829">
    <property type="term" value="C:cytosol"/>
    <property type="evidence" value="ECO:0007669"/>
    <property type="project" value="TreeGrafter"/>
</dbReference>
<dbReference type="SUPFAM" id="SSF53901">
    <property type="entry name" value="Thiolase-like"/>
    <property type="match status" value="2"/>
</dbReference>
<dbReference type="PIRSF" id="PIRSF000447">
    <property type="entry name" value="KAS_II"/>
    <property type="match status" value="1"/>
</dbReference>
<dbReference type="InterPro" id="IPR018201">
    <property type="entry name" value="Ketoacyl_synth_AS"/>
</dbReference>
<dbReference type="Gene3D" id="3.40.47.10">
    <property type="match status" value="1"/>
</dbReference>
<keyword evidence="7" id="KW-0276">Fatty acid metabolism</keyword>
<dbReference type="PANTHER" id="PTHR11712:SF321">
    <property type="entry name" value="3-OXOACYL-[ACYL-CARRIER-PROTEIN] SYNTHASE 2"/>
    <property type="match status" value="1"/>
</dbReference>
<reference evidence="16" key="1">
    <citation type="journal article" date="2020" name="MBio">
        <title>Horizontal gene transfer to a defensive symbiont with a reduced genome amongst a multipartite beetle microbiome.</title>
        <authorList>
            <person name="Waterworth S.C."/>
            <person name="Florez L.V."/>
            <person name="Rees E.R."/>
            <person name="Hertweck C."/>
            <person name="Kaltenpoth M."/>
            <person name="Kwan J.C."/>
        </authorList>
    </citation>
    <scope>NUCLEOTIDE SEQUENCE [LARGE SCALE GENOMIC DNA]</scope>
</reference>
<organism evidence="15 16">
    <name type="scientific">Stenotrophomonas maltophilia</name>
    <name type="common">Pseudomonas maltophilia</name>
    <name type="synonym">Xanthomonas maltophilia</name>
    <dbReference type="NCBI Taxonomy" id="40324"/>
    <lineage>
        <taxon>Bacteria</taxon>
        <taxon>Pseudomonadati</taxon>
        <taxon>Pseudomonadota</taxon>
        <taxon>Gammaproteobacteria</taxon>
        <taxon>Lysobacterales</taxon>
        <taxon>Lysobacteraceae</taxon>
        <taxon>Stenotrophomonas</taxon>
        <taxon>Stenotrophomonas maltophilia group</taxon>
    </lineage>
</organism>
<protein>
    <recommendedName>
        <fullName evidence="4 11">3-oxoacyl-[acyl-carrier-protein] synthase 2</fullName>
        <ecNumber evidence="3 11">2.3.1.179</ecNumber>
    </recommendedName>
</protein>
<evidence type="ECO:0000256" key="5">
    <source>
        <dbReference type="ARBA" id="ARBA00022516"/>
    </source>
</evidence>
<keyword evidence="8" id="KW-0443">Lipid metabolism</keyword>
<dbReference type="EC" id="2.3.1.179" evidence="3 11"/>
<dbReference type="Proteomes" id="UP000487117">
    <property type="component" value="Unassembled WGS sequence"/>
</dbReference>
<accession>A0A7V8JK46</accession>
<dbReference type="Pfam" id="PF02801">
    <property type="entry name" value="Ketoacyl-synt_C"/>
    <property type="match status" value="1"/>
</dbReference>
<dbReference type="InterPro" id="IPR020841">
    <property type="entry name" value="PKS_Beta-ketoAc_synthase_dom"/>
</dbReference>
<dbReference type="GO" id="GO:0004315">
    <property type="term" value="F:3-oxoacyl-[acyl-carrier-protein] synthase activity"/>
    <property type="evidence" value="ECO:0007669"/>
    <property type="project" value="UniProtKB-EC"/>
</dbReference>
<evidence type="ECO:0000256" key="7">
    <source>
        <dbReference type="ARBA" id="ARBA00022832"/>
    </source>
</evidence>
<feature type="domain" description="Ketosynthase family 3 (KS3)" evidence="14">
    <location>
        <begin position="1"/>
        <end position="420"/>
    </location>
</feature>
<evidence type="ECO:0000313" key="15">
    <source>
        <dbReference type="EMBL" id="KAF1013399.1"/>
    </source>
</evidence>
<dbReference type="FunFam" id="3.40.47.10:FF:000018">
    <property type="entry name" value="3-oxoacyl-[acyl-carrier-protein] synthase 2"/>
    <property type="match status" value="1"/>
</dbReference>
<comment type="function">
    <text evidence="11">Involved in the type II fatty acid elongation cycle. Catalyzes the elongation of a wide range of acyl-ACP by the addition of two carbons from malonyl-ACP to an acyl acceptor. Can efficiently catalyze the conversion of palmitoleoyl-ACP (cis-hexadec-9-enoyl-ACP) to cis-vaccenoyl-ACP (cis-octadec-11-enoyl-ACP), an essential step in the thermal regulation of fatty acid composition.</text>
</comment>
<dbReference type="GO" id="GO:0030497">
    <property type="term" value="P:fatty acid elongation"/>
    <property type="evidence" value="ECO:0007669"/>
    <property type="project" value="UniProtKB-ARBA"/>
</dbReference>
<evidence type="ECO:0000256" key="3">
    <source>
        <dbReference type="ARBA" id="ARBA00012356"/>
    </source>
</evidence>
<keyword evidence="10 11" id="KW-0012">Acyltransferase</keyword>
<keyword evidence="5 11" id="KW-0444">Lipid biosynthesis</keyword>
<gene>
    <name evidence="15" type="primary">fabF_2</name>
    <name evidence="15" type="ORF">GAK31_03548</name>
</gene>
<dbReference type="PANTHER" id="PTHR11712">
    <property type="entry name" value="POLYKETIDE SYNTHASE-RELATED"/>
    <property type="match status" value="1"/>
</dbReference>
<comment type="similarity">
    <text evidence="2 11 13">Belongs to the thiolase-like superfamily. Beta-ketoacyl-ACP synthases family.</text>
</comment>
<dbReference type="Pfam" id="PF00109">
    <property type="entry name" value="ketoacyl-synt"/>
    <property type="match status" value="1"/>
</dbReference>
<dbReference type="SMART" id="SM00825">
    <property type="entry name" value="PKS_KS"/>
    <property type="match status" value="1"/>
</dbReference>
<dbReference type="PROSITE" id="PS52004">
    <property type="entry name" value="KS3_2"/>
    <property type="match status" value="1"/>
</dbReference>
<evidence type="ECO:0000313" key="16">
    <source>
        <dbReference type="Proteomes" id="UP000487117"/>
    </source>
</evidence>
<evidence type="ECO:0000256" key="13">
    <source>
        <dbReference type="RuleBase" id="RU003694"/>
    </source>
</evidence>
<sequence length="424" mass="42992">MRRVVVTGMGVVSPLGCGVETVWQRLLRGESGIGVLPAAIIEGLPGTLPGGLVPAWRAEVPGGFDPDRVVDRKEQKKMDRFILLALAAADEALAQAGWAPQSDEARQRTATLIASGIGGSGAMACAVRTTDSRGPARLSPFTLPSFLTHMAAGGIAIRHGFKGPIGAPATACAASVQAIGDAARLLRTGEVDVAVCGGTDACVDRVGVGSFAAARALSCGTAFGPQQSSRPFDQARDGFVIAEGAAVLVLEERAHALRRAATPLAELVGYGTCSDAHHLTCPPTDGNGAQRAMQLALAQAGITPAQVQHVNAHATSTPLGDASELAALRAVFGGAGGPAISATKSAAGHLLGAAGALKAIFTVLALRDQIAPATLNLDTPDALAEGLDLVRGQARPMAMDYAQSNGFGFGGVNASVVLRRIAEA</sequence>
<dbReference type="AlphaFoldDB" id="A0A7V8JK46"/>
<name>A0A7V8JK46_STEMA</name>
<proteinExistence type="inferred from homology"/>
<dbReference type="EMBL" id="WNDS01000005">
    <property type="protein sequence ID" value="KAF1013399.1"/>
    <property type="molecule type" value="Genomic_DNA"/>
</dbReference>
<evidence type="ECO:0000256" key="11">
    <source>
        <dbReference type="PIRNR" id="PIRNR000447"/>
    </source>
</evidence>
<evidence type="ECO:0000256" key="9">
    <source>
        <dbReference type="ARBA" id="ARBA00023160"/>
    </source>
</evidence>
<dbReference type="CDD" id="cd00834">
    <property type="entry name" value="KAS_I_II"/>
    <property type="match status" value="1"/>
</dbReference>
<dbReference type="NCBIfam" id="NF004970">
    <property type="entry name" value="PRK06333.1"/>
    <property type="match status" value="1"/>
</dbReference>
<comment type="catalytic activity">
    <reaction evidence="11">
        <text>a fatty acyl-[ACP] + malonyl-[ACP] + H(+) = a 3-oxoacyl-[ACP] + holo-[ACP] + CO2</text>
        <dbReference type="Rhea" id="RHEA:22836"/>
        <dbReference type="Rhea" id="RHEA-COMP:9623"/>
        <dbReference type="Rhea" id="RHEA-COMP:9685"/>
        <dbReference type="Rhea" id="RHEA-COMP:9916"/>
        <dbReference type="Rhea" id="RHEA-COMP:14125"/>
        <dbReference type="ChEBI" id="CHEBI:15378"/>
        <dbReference type="ChEBI" id="CHEBI:16526"/>
        <dbReference type="ChEBI" id="CHEBI:64479"/>
        <dbReference type="ChEBI" id="CHEBI:78449"/>
        <dbReference type="ChEBI" id="CHEBI:78776"/>
        <dbReference type="ChEBI" id="CHEBI:138651"/>
    </reaction>
</comment>
<evidence type="ECO:0000256" key="2">
    <source>
        <dbReference type="ARBA" id="ARBA00008467"/>
    </source>
</evidence>
<evidence type="ECO:0000259" key="14">
    <source>
        <dbReference type="PROSITE" id="PS52004"/>
    </source>
</evidence>
<evidence type="ECO:0000256" key="4">
    <source>
        <dbReference type="ARBA" id="ARBA00014657"/>
    </source>
</evidence>
<evidence type="ECO:0000256" key="1">
    <source>
        <dbReference type="ARBA" id="ARBA00005194"/>
    </source>
</evidence>
<evidence type="ECO:0000256" key="12">
    <source>
        <dbReference type="PIRSR" id="PIRSR000447-1"/>
    </source>
</evidence>
<comment type="pathway">
    <text evidence="1 11">Lipid metabolism; fatty acid biosynthesis.</text>
</comment>
<dbReference type="InterPro" id="IPR014031">
    <property type="entry name" value="Ketoacyl_synth_C"/>
</dbReference>
<dbReference type="NCBIfam" id="NF005589">
    <property type="entry name" value="PRK07314.1"/>
    <property type="match status" value="1"/>
</dbReference>
<comment type="catalytic activity">
    <reaction evidence="11">
        <text>(9Z)-hexadecenoyl-[ACP] + malonyl-[ACP] + H(+) = 3-oxo-(11Z)-octadecenoyl-[ACP] + holo-[ACP] + CO2</text>
        <dbReference type="Rhea" id="RHEA:55040"/>
        <dbReference type="Rhea" id="RHEA-COMP:9623"/>
        <dbReference type="Rhea" id="RHEA-COMP:9685"/>
        <dbReference type="Rhea" id="RHEA-COMP:10800"/>
        <dbReference type="Rhea" id="RHEA-COMP:14074"/>
        <dbReference type="ChEBI" id="CHEBI:15378"/>
        <dbReference type="ChEBI" id="CHEBI:16526"/>
        <dbReference type="ChEBI" id="CHEBI:64479"/>
        <dbReference type="ChEBI" id="CHEBI:78449"/>
        <dbReference type="ChEBI" id="CHEBI:83989"/>
        <dbReference type="ChEBI" id="CHEBI:138538"/>
        <dbReference type="EC" id="2.3.1.179"/>
    </reaction>
</comment>
<dbReference type="InterPro" id="IPR014030">
    <property type="entry name" value="Ketoacyl_synth_N"/>
</dbReference>
<dbReference type="InterPro" id="IPR016039">
    <property type="entry name" value="Thiolase-like"/>
</dbReference>
<feature type="active site" description="For beta-ketoacyl synthase activity" evidence="12">
    <location>
        <position position="172"/>
    </location>
</feature>
<dbReference type="InterPro" id="IPR000794">
    <property type="entry name" value="Beta-ketoacyl_synthase"/>
</dbReference>
<dbReference type="InterPro" id="IPR017568">
    <property type="entry name" value="3-oxoacyl-ACP_synth-2"/>
</dbReference>
<keyword evidence="6 11" id="KW-0808">Transferase</keyword>
<evidence type="ECO:0000256" key="6">
    <source>
        <dbReference type="ARBA" id="ARBA00022679"/>
    </source>
</evidence>
<evidence type="ECO:0000256" key="8">
    <source>
        <dbReference type="ARBA" id="ARBA00023098"/>
    </source>
</evidence>
<evidence type="ECO:0000256" key="10">
    <source>
        <dbReference type="ARBA" id="ARBA00023315"/>
    </source>
</evidence>